<evidence type="ECO:0000313" key="2">
    <source>
        <dbReference type="EMBL" id="RAS24763.1"/>
    </source>
</evidence>
<dbReference type="Pfam" id="PF00174">
    <property type="entry name" value="Oxidored_molyb"/>
    <property type="match status" value="1"/>
</dbReference>
<organism evidence="2 3">
    <name type="scientific">Paraburkholderia bryophila</name>
    <dbReference type="NCBI Taxonomy" id="420952"/>
    <lineage>
        <taxon>Bacteria</taxon>
        <taxon>Pseudomonadati</taxon>
        <taxon>Pseudomonadota</taxon>
        <taxon>Betaproteobacteria</taxon>
        <taxon>Burkholderiales</taxon>
        <taxon>Burkholderiaceae</taxon>
        <taxon>Paraburkholderia</taxon>
    </lineage>
</organism>
<dbReference type="RefSeq" id="WP_420849404.1">
    <property type="nucleotide sequence ID" value="NZ_CADFFP010000020.1"/>
</dbReference>
<feature type="domain" description="Oxidoreductase molybdopterin-binding" evidence="1">
    <location>
        <begin position="97"/>
        <end position="167"/>
    </location>
</feature>
<comment type="caution">
    <text evidence="2">The sequence shown here is derived from an EMBL/GenBank/DDBJ whole genome shotgun (WGS) entry which is preliminary data.</text>
</comment>
<dbReference type="InterPro" id="IPR036374">
    <property type="entry name" value="OxRdtase_Mopterin-bd_sf"/>
</dbReference>
<dbReference type="SUPFAM" id="SSF56524">
    <property type="entry name" value="Oxidoreductase molybdopterin-binding domain"/>
    <property type="match status" value="1"/>
</dbReference>
<dbReference type="STRING" id="1169143.GCA_000383275_05322"/>
<dbReference type="InterPro" id="IPR000572">
    <property type="entry name" value="OxRdtase_Mopterin-bd_dom"/>
</dbReference>
<dbReference type="Gene3D" id="3.90.420.10">
    <property type="entry name" value="Oxidoreductase, molybdopterin-binding domain"/>
    <property type="match status" value="1"/>
</dbReference>
<evidence type="ECO:0000313" key="3">
    <source>
        <dbReference type="Proteomes" id="UP000248918"/>
    </source>
</evidence>
<protein>
    <recommendedName>
        <fullName evidence="1">Oxidoreductase molybdopterin-binding domain-containing protein</fullName>
    </recommendedName>
</protein>
<name>A0A329BQ62_9BURK</name>
<gene>
    <name evidence="2" type="ORF">BX591_117104</name>
</gene>
<dbReference type="EMBL" id="QLTK01000017">
    <property type="protein sequence ID" value="RAS24763.1"/>
    <property type="molecule type" value="Genomic_DNA"/>
</dbReference>
<accession>A0A329BQ62</accession>
<reference evidence="2 3" key="1">
    <citation type="submission" date="2018-06" db="EMBL/GenBank/DDBJ databases">
        <title>Genomic Encyclopedia of Type Strains, Phase III (KMG-III): the genomes of soil and plant-associated and newly described type strains.</title>
        <authorList>
            <person name="Whitman W."/>
        </authorList>
    </citation>
    <scope>NUCLEOTIDE SEQUENCE [LARGE SCALE GENOMIC DNA]</scope>
    <source>
        <strain evidence="2 3">LMG 23644</strain>
    </source>
</reference>
<dbReference type="AlphaFoldDB" id="A0A329BQ62"/>
<evidence type="ECO:0000259" key="1">
    <source>
        <dbReference type="Pfam" id="PF00174"/>
    </source>
</evidence>
<dbReference type="Proteomes" id="UP000248918">
    <property type="component" value="Unassembled WGS sequence"/>
</dbReference>
<sequence length="194" mass="20651">MTKAIATAQGRTAVHGNRHCVARIGACWAAGLMFALNAAGVHAQPASAPSAPPVPLALDVTGKIGKTTDAAHRVYHFTEAQLLALPVHSITTATTWTPRSTFTGPLLADILKTVGASGSEVEIHTLDDYTYSVPVSDCDRYGVVVAYSMNGRRLKISDFGPLFLIYPRDAFPDELTGASGDSKFVWQIKALIVK</sequence>
<proteinExistence type="predicted"/>